<dbReference type="PANTHER" id="PTHR15462">
    <property type="entry name" value="SERINE PROTEASE"/>
    <property type="match status" value="1"/>
</dbReference>
<sequence>MPRSLRFTDPPSTPEQLAAAPPDREAEPTDGLVFETTVDVPADGAEIEQSSVVVRGFDAGAATEQPATEVRISYRPSRIGARAIPPSVPAERVDPPDAEIVAREERRLERELDGKVASPEQLADLESAIARAAAELPRISTDAGVPKHLAVRSVPEPMPEEVRATRFPTAPANPSLDAPRPTTVFLPENRQVLWDTAYPWGCNGRVTTGNGAGSGVMVGPRHLLTVSHVMVWNNDGSVGWLEFVPAFFDREPGPFGKAHAIRTYYHRKVTGGLDEDERRHDYVVVVLNWRIGDRTGWLGSKSYTDAWDGQTWWSHVGYPADFGGLRPTWQSSISLDGHNAHADSNQEMHHWGDVAVGQSGGPFFAWWDGVPHAVAVQSSHDSGRNYASGGSYIPNLINRARSEFP</sequence>
<evidence type="ECO:0000256" key="1">
    <source>
        <dbReference type="ARBA" id="ARBA00022729"/>
    </source>
</evidence>
<feature type="region of interest" description="Disordered" evidence="2">
    <location>
        <begin position="1"/>
        <end position="29"/>
    </location>
</feature>
<name>A0A285KRZ9_9NOCA</name>
<dbReference type="STRING" id="1379680.GCA_001612615_00733"/>
<keyword evidence="4" id="KW-1185">Reference proteome</keyword>
<organism evidence="3 4">
    <name type="scientific">Nocardia amikacinitolerans</name>
    <dbReference type="NCBI Taxonomy" id="756689"/>
    <lineage>
        <taxon>Bacteria</taxon>
        <taxon>Bacillati</taxon>
        <taxon>Actinomycetota</taxon>
        <taxon>Actinomycetes</taxon>
        <taxon>Mycobacteriales</taxon>
        <taxon>Nocardiaceae</taxon>
        <taxon>Nocardia</taxon>
    </lineage>
</organism>
<evidence type="ECO:0000256" key="2">
    <source>
        <dbReference type="SAM" id="MobiDB-lite"/>
    </source>
</evidence>
<dbReference type="InterPro" id="IPR050966">
    <property type="entry name" value="Glutamyl_endopeptidase"/>
</dbReference>
<evidence type="ECO:0000313" key="4">
    <source>
        <dbReference type="Proteomes" id="UP000219565"/>
    </source>
</evidence>
<dbReference type="OrthoDB" id="1855925at2"/>
<dbReference type="PANTHER" id="PTHR15462:SF8">
    <property type="entry name" value="SERINE PROTEASE"/>
    <property type="match status" value="1"/>
</dbReference>
<dbReference type="Gene3D" id="2.40.10.10">
    <property type="entry name" value="Trypsin-like serine proteases"/>
    <property type="match status" value="2"/>
</dbReference>
<dbReference type="Proteomes" id="UP000219565">
    <property type="component" value="Unassembled WGS sequence"/>
</dbReference>
<dbReference type="EMBL" id="OBEG01000001">
    <property type="protein sequence ID" value="SNY74617.1"/>
    <property type="molecule type" value="Genomic_DNA"/>
</dbReference>
<evidence type="ECO:0000313" key="3">
    <source>
        <dbReference type="EMBL" id="SNY74617.1"/>
    </source>
</evidence>
<keyword evidence="1" id="KW-0732">Signal</keyword>
<dbReference type="AlphaFoldDB" id="A0A285KRZ9"/>
<reference evidence="3 4" key="1">
    <citation type="submission" date="2017-09" db="EMBL/GenBank/DDBJ databases">
        <authorList>
            <person name="Ehlers B."/>
            <person name="Leendertz F.H."/>
        </authorList>
    </citation>
    <scope>NUCLEOTIDE SEQUENCE [LARGE SCALE GENOMIC DNA]</scope>
    <source>
        <strain evidence="3 4">DSM 45537</strain>
    </source>
</reference>
<dbReference type="RefSeq" id="WP_097243326.1">
    <property type="nucleotide sequence ID" value="NZ_JAMTCV010000002.1"/>
</dbReference>
<accession>A0A285KRZ9</accession>
<proteinExistence type="predicted"/>
<dbReference type="InterPro" id="IPR043504">
    <property type="entry name" value="Peptidase_S1_PA_chymotrypsin"/>
</dbReference>
<dbReference type="InterPro" id="IPR009003">
    <property type="entry name" value="Peptidase_S1_PA"/>
</dbReference>
<protein>
    <submittedName>
        <fullName evidence="3">V8-like Glu-specific endopeptidase</fullName>
    </submittedName>
</protein>
<dbReference type="SUPFAM" id="SSF50494">
    <property type="entry name" value="Trypsin-like serine proteases"/>
    <property type="match status" value="1"/>
</dbReference>
<gene>
    <name evidence="3" type="ORF">SAMN04244553_0289</name>
</gene>